<evidence type="ECO:0000313" key="6">
    <source>
        <dbReference type="EMBL" id="KAB2569982.1"/>
    </source>
</evidence>
<keyword evidence="3" id="KW-0288">FMN</keyword>
<dbReference type="EMBL" id="VCHE01000158">
    <property type="protein sequence ID" value="KAB2569982.1"/>
    <property type="molecule type" value="Genomic_DNA"/>
</dbReference>
<dbReference type="AlphaFoldDB" id="A0A5N5CXG2"/>
<dbReference type="InterPro" id="IPR051799">
    <property type="entry name" value="NADH_flavin_oxidoreductase"/>
</dbReference>
<gene>
    <name evidence="6" type="primary">nadA_0</name>
    <name evidence="6" type="ORF">DBV05_g11366</name>
</gene>
<evidence type="ECO:0000313" key="7">
    <source>
        <dbReference type="Proteomes" id="UP000325902"/>
    </source>
</evidence>
<comment type="similarity">
    <text evidence="1">Belongs to the NADH:flavin oxidoreductase/NADH oxidase family.</text>
</comment>
<dbReference type="PANTHER" id="PTHR43656:SF2">
    <property type="entry name" value="BINDING OXIDOREDUCTASE, PUTATIVE (AFU_ORTHOLOGUE AFUA_2G08260)-RELATED"/>
    <property type="match status" value="1"/>
</dbReference>
<dbReference type="InterPro" id="IPR001155">
    <property type="entry name" value="OxRdtase_FMN_N"/>
</dbReference>
<accession>A0A5N5CXG2</accession>
<evidence type="ECO:0000256" key="2">
    <source>
        <dbReference type="ARBA" id="ARBA00022630"/>
    </source>
</evidence>
<keyword evidence="4" id="KW-0560">Oxidoreductase</keyword>
<proteinExistence type="inferred from homology"/>
<sequence>MDLTISKPLTLNCGLVLPNRLVKVRPPHSRHSSTQITDKDPTKAAMAEQMSSKCRNYLPNEAVDAVYQTWARGGWGMVLTGNVQIDADYLGHPFDIAAHDSDAAIAPKVLSTWKRWAQTYNTAAAATSSPPPLIMQLNHPGRQSPVGAGARSLCAQNLAPSAIPLDMGDGWLAKSVVSMVFGTPKAMGEDEISAVVGRFAMAARLAAEAGFAGVEVHAAHGYLLSTFLTAKSNERTDGYGGSARNRARIVVEVVEAIRKATESKKGFCVGVKLNSADHQTAEALRDSIEQIEAISEAGIDFLEISGGSYEDPRVSAEIHVGPPIITAIALILLLLQMMADAGESDTPDVKVSSRTAAREAFFLDFAKSIRDQFPSLHLMVTGGFRTRAGMEAAVADSACDLVGVGRPAVLQPSAPRDIIFNRELSDQDARLSEHKIDVPRLAKLSGIRGVGSGATSAWYSGQIQRLAKVK</sequence>
<dbReference type="InterPro" id="IPR013785">
    <property type="entry name" value="Aldolase_TIM"/>
</dbReference>
<reference evidence="6 7" key="1">
    <citation type="journal article" date="2019" name="Sci. Rep.">
        <title>A multi-omics analysis of the grapevine pathogen Lasiodiplodia theobromae reveals that temperature affects the expression of virulence- and pathogenicity-related genes.</title>
        <authorList>
            <person name="Felix C."/>
            <person name="Meneses R."/>
            <person name="Goncalves M.F.M."/>
            <person name="Tilleman L."/>
            <person name="Duarte A.S."/>
            <person name="Jorrin-Novo J.V."/>
            <person name="Van de Peer Y."/>
            <person name="Deforce D."/>
            <person name="Van Nieuwerburgh F."/>
            <person name="Esteves A.C."/>
            <person name="Alves A."/>
        </authorList>
    </citation>
    <scope>NUCLEOTIDE SEQUENCE [LARGE SCALE GENOMIC DNA]</scope>
    <source>
        <strain evidence="6 7">LA-SOL3</strain>
    </source>
</reference>
<evidence type="ECO:0000256" key="1">
    <source>
        <dbReference type="ARBA" id="ARBA00005979"/>
    </source>
</evidence>
<comment type="caution">
    <text evidence="6">The sequence shown here is derived from an EMBL/GenBank/DDBJ whole genome shotgun (WGS) entry which is preliminary data.</text>
</comment>
<dbReference type="GO" id="GO:0016491">
    <property type="term" value="F:oxidoreductase activity"/>
    <property type="evidence" value="ECO:0007669"/>
    <property type="project" value="UniProtKB-KW"/>
</dbReference>
<dbReference type="Proteomes" id="UP000325902">
    <property type="component" value="Unassembled WGS sequence"/>
</dbReference>
<dbReference type="Gene3D" id="3.20.20.70">
    <property type="entry name" value="Aldolase class I"/>
    <property type="match status" value="1"/>
</dbReference>
<dbReference type="SUPFAM" id="SSF51395">
    <property type="entry name" value="FMN-linked oxidoreductases"/>
    <property type="match status" value="1"/>
</dbReference>
<evidence type="ECO:0000259" key="5">
    <source>
        <dbReference type="Pfam" id="PF00724"/>
    </source>
</evidence>
<name>A0A5N5CXG2_9PEZI</name>
<evidence type="ECO:0000256" key="4">
    <source>
        <dbReference type="ARBA" id="ARBA00023002"/>
    </source>
</evidence>
<evidence type="ECO:0000256" key="3">
    <source>
        <dbReference type="ARBA" id="ARBA00022643"/>
    </source>
</evidence>
<dbReference type="OrthoDB" id="1663137at2759"/>
<dbReference type="GO" id="GO:0010181">
    <property type="term" value="F:FMN binding"/>
    <property type="evidence" value="ECO:0007669"/>
    <property type="project" value="InterPro"/>
</dbReference>
<dbReference type="Pfam" id="PF00724">
    <property type="entry name" value="Oxidored_FMN"/>
    <property type="match status" value="1"/>
</dbReference>
<organism evidence="6 7">
    <name type="scientific">Lasiodiplodia theobromae</name>
    <dbReference type="NCBI Taxonomy" id="45133"/>
    <lineage>
        <taxon>Eukaryota</taxon>
        <taxon>Fungi</taxon>
        <taxon>Dikarya</taxon>
        <taxon>Ascomycota</taxon>
        <taxon>Pezizomycotina</taxon>
        <taxon>Dothideomycetes</taxon>
        <taxon>Dothideomycetes incertae sedis</taxon>
        <taxon>Botryosphaeriales</taxon>
        <taxon>Botryosphaeriaceae</taxon>
        <taxon>Lasiodiplodia</taxon>
    </lineage>
</organism>
<keyword evidence="7" id="KW-1185">Reference proteome</keyword>
<protein>
    <submittedName>
        <fullName evidence="6">NADH-dependent flavin oxidoreductase nadA</fullName>
    </submittedName>
</protein>
<feature type="domain" description="NADH:flavin oxidoreductase/NADH oxidase N-terminal" evidence="5">
    <location>
        <begin position="58"/>
        <end position="309"/>
    </location>
</feature>
<keyword evidence="2" id="KW-0285">Flavoprotein</keyword>
<dbReference type="PANTHER" id="PTHR43656">
    <property type="entry name" value="BINDING OXIDOREDUCTASE, PUTATIVE (AFU_ORTHOLOGUE AFUA_2G08260)-RELATED"/>
    <property type="match status" value="1"/>
</dbReference>